<dbReference type="EMBL" id="LSNE01000011">
    <property type="protein sequence ID" value="KXI27370.1"/>
    <property type="molecule type" value="Genomic_DNA"/>
</dbReference>
<dbReference type="Proteomes" id="UP000070299">
    <property type="component" value="Unassembled WGS sequence"/>
</dbReference>
<keyword evidence="1" id="KW-0472">Membrane</keyword>
<comment type="caution">
    <text evidence="2">The sequence shown here is derived from an EMBL/GenBank/DDBJ whole genome shotgun (WGS) entry which is preliminary data.</text>
</comment>
<organism evidence="2 3">
    <name type="scientific">Paraglaciecola hydrolytica</name>
    <dbReference type="NCBI Taxonomy" id="1799789"/>
    <lineage>
        <taxon>Bacteria</taxon>
        <taxon>Pseudomonadati</taxon>
        <taxon>Pseudomonadota</taxon>
        <taxon>Gammaproteobacteria</taxon>
        <taxon>Alteromonadales</taxon>
        <taxon>Alteromonadaceae</taxon>
        <taxon>Paraglaciecola</taxon>
    </lineage>
</organism>
<keyword evidence="3" id="KW-1185">Reference proteome</keyword>
<protein>
    <submittedName>
        <fullName evidence="2">Uncharacterized protein</fullName>
    </submittedName>
</protein>
<evidence type="ECO:0000313" key="3">
    <source>
        <dbReference type="Proteomes" id="UP000070299"/>
    </source>
</evidence>
<dbReference type="RefSeq" id="WP_068380730.1">
    <property type="nucleotide sequence ID" value="NZ_LSNE01000011.1"/>
</dbReference>
<evidence type="ECO:0000256" key="1">
    <source>
        <dbReference type="SAM" id="Phobius"/>
    </source>
</evidence>
<keyword evidence="1" id="KW-0812">Transmembrane</keyword>
<dbReference type="OrthoDB" id="6334575at2"/>
<keyword evidence="1" id="KW-1133">Transmembrane helix</keyword>
<evidence type="ECO:0000313" key="2">
    <source>
        <dbReference type="EMBL" id="KXI27370.1"/>
    </source>
</evidence>
<name>A0A148KM55_9ALTE</name>
<dbReference type="AlphaFoldDB" id="A0A148KM55"/>
<reference evidence="3" key="1">
    <citation type="submission" date="2016-02" db="EMBL/GenBank/DDBJ databases">
        <authorList>
            <person name="Schultz-Johansen M."/>
            <person name="Glaring M.A."/>
            <person name="Bech P.K."/>
            <person name="Stougaard P."/>
        </authorList>
    </citation>
    <scope>NUCLEOTIDE SEQUENCE [LARGE SCALE GENOMIC DNA]</scope>
    <source>
        <strain evidence="3">S66</strain>
    </source>
</reference>
<sequence length="155" mass="16846">MQRFFTLVGHFFAASLLTFICASMVHSQFVLHGLSDLGIVISWSDRLRMTWQDLQGLFPTLGPIISLSLFLGLLALTLLKKWLVTLYSPLKLLYPLAGASAVGLMLIAMQPIMNITLIASARSHAGILALCLCGAIGGWVFGRLRCGQTLLKAEA</sequence>
<feature type="transmembrane region" description="Helical" evidence="1">
    <location>
        <begin position="57"/>
        <end position="80"/>
    </location>
</feature>
<feature type="transmembrane region" description="Helical" evidence="1">
    <location>
        <begin position="92"/>
        <end position="113"/>
    </location>
</feature>
<accession>A0A148KM55</accession>
<proteinExistence type="predicted"/>
<feature type="transmembrane region" description="Helical" evidence="1">
    <location>
        <begin position="125"/>
        <end position="142"/>
    </location>
</feature>
<gene>
    <name evidence="2" type="ORF">AX660_21870</name>
</gene>